<dbReference type="BioCyc" id="LBOR1193007:G11KN-3889-MONOMER"/>
<dbReference type="EMBL" id="AKWO02000052">
    <property type="protein sequence ID" value="EMG00082.1"/>
    <property type="molecule type" value="Genomic_DNA"/>
</dbReference>
<gene>
    <name evidence="1" type="ORF">LEP1GSC123_2056</name>
</gene>
<organism evidence="1 2">
    <name type="scientific">Leptospira borgpetersenii str. 200701203</name>
    <dbReference type="NCBI Taxonomy" id="1193007"/>
    <lineage>
        <taxon>Bacteria</taxon>
        <taxon>Pseudomonadati</taxon>
        <taxon>Spirochaetota</taxon>
        <taxon>Spirochaetia</taxon>
        <taxon>Leptospirales</taxon>
        <taxon>Leptospiraceae</taxon>
        <taxon>Leptospira</taxon>
    </lineage>
</organism>
<accession>M3GGI9</accession>
<evidence type="ECO:0000313" key="2">
    <source>
        <dbReference type="Proteomes" id="UP000011783"/>
    </source>
</evidence>
<evidence type="ECO:0000313" key="1">
    <source>
        <dbReference type="EMBL" id="EMG00082.1"/>
    </source>
</evidence>
<comment type="caution">
    <text evidence="1">The sequence shown here is derived from an EMBL/GenBank/DDBJ whole genome shotgun (WGS) entry which is preliminary data.</text>
</comment>
<dbReference type="AlphaFoldDB" id="M3GGI9"/>
<dbReference type="Proteomes" id="UP000011783">
    <property type="component" value="Unassembled WGS sequence"/>
</dbReference>
<sequence length="50" mass="6053">MIYFGSEKFFLYFGTRIEFLQIWFGSYGRFYFQGIVSQRRILLIRLEAGS</sequence>
<name>M3GGI9_LEPBO</name>
<reference evidence="1 2" key="1">
    <citation type="submission" date="2013-01" db="EMBL/GenBank/DDBJ databases">
        <authorList>
            <person name="Harkins D.M."/>
            <person name="Durkin A.S."/>
            <person name="Brinkac L.M."/>
            <person name="Haft D.H."/>
            <person name="Selengut J.D."/>
            <person name="Sanka R."/>
            <person name="DePew J."/>
            <person name="Purushe J."/>
            <person name="Picardeau M."/>
            <person name="Werts C."/>
            <person name="Goarant C."/>
            <person name="Vinetz J.M."/>
            <person name="Sutton G.G."/>
            <person name="Nierman W.C."/>
            <person name="Fouts D.E."/>
        </authorList>
    </citation>
    <scope>NUCLEOTIDE SEQUENCE [LARGE SCALE GENOMIC DNA]</scope>
    <source>
        <strain evidence="1 2">200701203</strain>
    </source>
</reference>
<proteinExistence type="predicted"/>
<protein>
    <submittedName>
        <fullName evidence="1">Uncharacterized protein</fullName>
    </submittedName>
</protein>